<evidence type="ECO:0000259" key="9">
    <source>
        <dbReference type="Pfam" id="PF22692"/>
    </source>
</evidence>
<feature type="domain" description="Flagellar basal-body/hook protein C-terminal" evidence="7">
    <location>
        <begin position="376"/>
        <end position="420"/>
    </location>
</feature>
<organism evidence="10 11">
    <name type="scientific">Noviherbaspirillum suwonense</name>
    <dbReference type="NCBI Taxonomy" id="1224511"/>
    <lineage>
        <taxon>Bacteria</taxon>
        <taxon>Pseudomonadati</taxon>
        <taxon>Pseudomonadota</taxon>
        <taxon>Betaproteobacteria</taxon>
        <taxon>Burkholderiales</taxon>
        <taxon>Oxalobacteraceae</taxon>
        <taxon>Noviherbaspirillum</taxon>
    </lineage>
</organism>
<keyword evidence="10" id="KW-0969">Cilium</keyword>
<dbReference type="InterPro" id="IPR001444">
    <property type="entry name" value="Flag_bb_rod_N"/>
</dbReference>
<keyword evidence="10" id="KW-0966">Cell projection</keyword>
<name>A0ABY1Q0I7_9BURK</name>
<evidence type="ECO:0000256" key="4">
    <source>
        <dbReference type="ARBA" id="ARBA00023143"/>
    </source>
</evidence>
<keyword evidence="10" id="KW-0282">Flagellum</keyword>
<dbReference type="PANTHER" id="PTHR30435:SF1">
    <property type="entry name" value="FLAGELLAR HOOK PROTEIN FLGE"/>
    <property type="match status" value="1"/>
</dbReference>
<evidence type="ECO:0000256" key="1">
    <source>
        <dbReference type="ARBA" id="ARBA00004117"/>
    </source>
</evidence>
<dbReference type="Pfam" id="PF00460">
    <property type="entry name" value="Flg_bb_rod"/>
    <property type="match status" value="1"/>
</dbReference>
<dbReference type="Pfam" id="PF22692">
    <property type="entry name" value="LlgE_F_G_D1"/>
    <property type="match status" value="1"/>
</dbReference>
<dbReference type="SUPFAM" id="SSF117143">
    <property type="entry name" value="Flagellar hook protein flgE"/>
    <property type="match status" value="1"/>
</dbReference>
<dbReference type="NCBIfam" id="TIGR03506">
    <property type="entry name" value="FlgEFG_subfam"/>
    <property type="match status" value="1"/>
</dbReference>
<comment type="function">
    <text evidence="5">A flexible structure which links the flagellar filament to the drive apparatus in the basal body.</text>
</comment>
<comment type="similarity">
    <text evidence="2 5">Belongs to the flagella basal body rod proteins family.</text>
</comment>
<gene>
    <name evidence="10" type="ORF">SAMN06295970_104195</name>
</gene>
<dbReference type="InterPro" id="IPR037925">
    <property type="entry name" value="FlgE/F/G-like"/>
</dbReference>
<keyword evidence="4 5" id="KW-0975">Bacterial flagellum</keyword>
<dbReference type="PANTHER" id="PTHR30435">
    <property type="entry name" value="FLAGELLAR PROTEIN"/>
    <property type="match status" value="1"/>
</dbReference>
<reference evidence="10 11" key="1">
    <citation type="submission" date="2017-05" db="EMBL/GenBank/DDBJ databases">
        <authorList>
            <person name="Varghese N."/>
            <person name="Submissions S."/>
        </authorList>
    </citation>
    <scope>NUCLEOTIDE SEQUENCE [LARGE SCALE GENOMIC DNA]</scope>
    <source>
        <strain evidence="10 11">DSM 26001</strain>
    </source>
</reference>
<evidence type="ECO:0000313" key="11">
    <source>
        <dbReference type="Proteomes" id="UP001158049"/>
    </source>
</evidence>
<sequence>MSFQQGLSGLNAASKSLEVIGNNVANASTVGFKGSQAQFADVYATSLSGGGSSQVGIGTKVSKVSQQFSQGNITASNNPLDIAINGAGFFRMDSNGTVTYGRNGQFELDKTGHIVNGTGAALTGYTANAAGVLSTGAPSKLQISTADLPPAITGKVKEVVNLDSGQKAPVTTPFNPADPTSYNNATSISVFDSLGNPHVVQSFFVKTNPTPPVTGISTWEVYGVADDVVLNTGPAGKKGLIGSLEFGEDGALTTAGKAALPFNVTIPASAGGAADIKSTIDYSGSTQYGSPFIVNALSQDGYTSGRLTGFNTGADGIITGRYSNGKSATLGQVVLANFTNVNGLQPLGNNVWAESTTSGVPLVGAPSSGTFGTLQASAVEDSNVDLTAELVNMITAQRVYQANAQTVKTQDQVLQTLVNLR</sequence>
<proteinExistence type="inferred from homology"/>
<dbReference type="PROSITE" id="PS00588">
    <property type="entry name" value="FLAGELLA_BB_ROD"/>
    <property type="match status" value="1"/>
</dbReference>
<dbReference type="InterPro" id="IPR037058">
    <property type="entry name" value="Falgellar_hook_FlgE_sf"/>
</dbReference>
<dbReference type="InterPro" id="IPR020013">
    <property type="entry name" value="Flagellar_FlgE/F/G"/>
</dbReference>
<evidence type="ECO:0000256" key="5">
    <source>
        <dbReference type="RuleBase" id="RU362116"/>
    </source>
</evidence>
<evidence type="ECO:0000313" key="10">
    <source>
        <dbReference type="EMBL" id="SMP55556.1"/>
    </source>
</evidence>
<comment type="subcellular location">
    <subcellularLocation>
        <location evidence="1 5">Bacterial flagellum basal body</location>
    </subcellularLocation>
</comment>
<evidence type="ECO:0000256" key="3">
    <source>
        <dbReference type="ARBA" id="ARBA00019015"/>
    </source>
</evidence>
<protein>
    <recommendedName>
        <fullName evidence="3 5">Flagellar hook protein FlgE</fullName>
    </recommendedName>
</protein>
<evidence type="ECO:0000259" key="8">
    <source>
        <dbReference type="Pfam" id="PF07559"/>
    </source>
</evidence>
<dbReference type="Proteomes" id="UP001158049">
    <property type="component" value="Unassembled WGS sequence"/>
</dbReference>
<comment type="caution">
    <text evidence="10">The sequence shown here is derived from an EMBL/GenBank/DDBJ whole genome shotgun (WGS) entry which is preliminary data.</text>
</comment>
<dbReference type="InterPro" id="IPR010930">
    <property type="entry name" value="Flg_bb/hook_C_dom"/>
</dbReference>
<dbReference type="Gene3D" id="2.60.98.20">
    <property type="entry name" value="Flagellar hook protein FlgE"/>
    <property type="match status" value="1"/>
</dbReference>
<feature type="domain" description="Flagellar hook protein FlgE/F/G-like D1" evidence="9">
    <location>
        <begin position="83"/>
        <end position="124"/>
    </location>
</feature>
<feature type="domain" description="Flagellar hook protein FlgE D2" evidence="8">
    <location>
        <begin position="161"/>
        <end position="302"/>
    </location>
</feature>
<evidence type="ECO:0000259" key="7">
    <source>
        <dbReference type="Pfam" id="PF06429"/>
    </source>
</evidence>
<evidence type="ECO:0000259" key="6">
    <source>
        <dbReference type="Pfam" id="PF00460"/>
    </source>
</evidence>
<feature type="domain" description="Flagellar basal body rod protein N-terminal" evidence="6">
    <location>
        <begin position="6"/>
        <end position="33"/>
    </location>
</feature>
<dbReference type="RefSeq" id="WP_283441758.1">
    <property type="nucleotide sequence ID" value="NZ_FXUL01000004.1"/>
</dbReference>
<keyword evidence="11" id="KW-1185">Reference proteome</keyword>
<dbReference type="Pfam" id="PF07559">
    <property type="entry name" value="FlgE_D2"/>
    <property type="match status" value="1"/>
</dbReference>
<accession>A0ABY1Q0I7</accession>
<evidence type="ECO:0000256" key="2">
    <source>
        <dbReference type="ARBA" id="ARBA00009677"/>
    </source>
</evidence>
<dbReference type="EMBL" id="FXUL01000004">
    <property type="protein sequence ID" value="SMP55556.1"/>
    <property type="molecule type" value="Genomic_DNA"/>
</dbReference>
<dbReference type="InterPro" id="IPR053967">
    <property type="entry name" value="LlgE_F_G-like_D1"/>
</dbReference>
<dbReference type="Pfam" id="PF06429">
    <property type="entry name" value="Flg_bbr_C"/>
    <property type="match status" value="1"/>
</dbReference>
<dbReference type="InterPro" id="IPR019776">
    <property type="entry name" value="Flagellar_basal_body_rod_CS"/>
</dbReference>
<dbReference type="NCBIfam" id="NF004238">
    <property type="entry name" value="PRK05682.1-1"/>
    <property type="match status" value="1"/>
</dbReference>
<dbReference type="InterPro" id="IPR011491">
    <property type="entry name" value="FlgE_D2"/>
</dbReference>